<evidence type="ECO:0000313" key="2">
    <source>
        <dbReference type="EMBL" id="RAK35260.1"/>
    </source>
</evidence>
<dbReference type="AlphaFoldDB" id="A0A327Z862"/>
<dbReference type="Pfam" id="PF19736">
    <property type="entry name" value="DUF6226"/>
    <property type="match status" value="1"/>
</dbReference>
<organism evidence="2 3">
    <name type="scientific">Actinoplanes lutulentus</name>
    <dbReference type="NCBI Taxonomy" id="1287878"/>
    <lineage>
        <taxon>Bacteria</taxon>
        <taxon>Bacillati</taxon>
        <taxon>Actinomycetota</taxon>
        <taxon>Actinomycetes</taxon>
        <taxon>Micromonosporales</taxon>
        <taxon>Micromonosporaceae</taxon>
        <taxon>Actinoplanes</taxon>
    </lineage>
</organism>
<gene>
    <name evidence="2" type="ORF">B0I29_11012</name>
</gene>
<dbReference type="EMBL" id="QLMJ01000010">
    <property type="protein sequence ID" value="RAK35260.1"/>
    <property type="molecule type" value="Genomic_DNA"/>
</dbReference>
<accession>A0A327Z862</accession>
<sequence length="169" mass="18933">MIAVASCWFDRRFQRCFLTTLAGMDPADDPPEEAYGRVTNPERFRVLHDTAHRFLDELAGQYEVTEIRGMTSDPSGSRDQAPFRELDPARPGVGRLRITFTAFPGLMVKLGQEQETALPACGCDACNDDPADLIEELHDQIDQLTDARAQKRTTRWRLKAPLPPANSTT</sequence>
<protein>
    <submittedName>
        <fullName evidence="2">Uncharacterized protein</fullName>
    </submittedName>
</protein>
<dbReference type="OrthoDB" id="3290597at2"/>
<dbReference type="InterPro" id="IPR045773">
    <property type="entry name" value="DUF6226"/>
</dbReference>
<name>A0A327Z862_9ACTN</name>
<comment type="caution">
    <text evidence="2">The sequence shown here is derived from an EMBL/GenBank/DDBJ whole genome shotgun (WGS) entry which is preliminary data.</text>
</comment>
<evidence type="ECO:0000313" key="3">
    <source>
        <dbReference type="Proteomes" id="UP000249341"/>
    </source>
</evidence>
<feature type="region of interest" description="Disordered" evidence="1">
    <location>
        <begin position="68"/>
        <end position="90"/>
    </location>
</feature>
<evidence type="ECO:0000256" key="1">
    <source>
        <dbReference type="SAM" id="MobiDB-lite"/>
    </source>
</evidence>
<dbReference type="RefSeq" id="WP_146616846.1">
    <property type="nucleotide sequence ID" value="NZ_JACHWI010000004.1"/>
</dbReference>
<dbReference type="Proteomes" id="UP000249341">
    <property type="component" value="Unassembled WGS sequence"/>
</dbReference>
<proteinExistence type="predicted"/>
<reference evidence="2 3" key="1">
    <citation type="submission" date="2018-06" db="EMBL/GenBank/DDBJ databases">
        <title>Genomic Encyclopedia of Type Strains, Phase III (KMG-III): the genomes of soil and plant-associated and newly described type strains.</title>
        <authorList>
            <person name="Whitman W."/>
        </authorList>
    </citation>
    <scope>NUCLEOTIDE SEQUENCE [LARGE SCALE GENOMIC DNA]</scope>
    <source>
        <strain evidence="2 3">CGMCC 4.7090</strain>
    </source>
</reference>
<keyword evidence="3" id="KW-1185">Reference proteome</keyword>